<dbReference type="PANTHER" id="PTHR24421">
    <property type="entry name" value="NITRATE/NITRITE SENSOR PROTEIN NARX-RELATED"/>
    <property type="match status" value="1"/>
</dbReference>
<dbReference type="InterPro" id="IPR011712">
    <property type="entry name" value="Sig_transdc_His_kin_sub3_dim/P"/>
</dbReference>
<organism evidence="11 12">
    <name type="scientific">Herbidospora galbida</name>
    <dbReference type="NCBI Taxonomy" id="2575442"/>
    <lineage>
        <taxon>Bacteria</taxon>
        <taxon>Bacillati</taxon>
        <taxon>Actinomycetota</taxon>
        <taxon>Actinomycetes</taxon>
        <taxon>Streptosporangiales</taxon>
        <taxon>Streptosporangiaceae</taxon>
        <taxon>Herbidospora</taxon>
    </lineage>
</organism>
<evidence type="ECO:0000256" key="1">
    <source>
        <dbReference type="ARBA" id="ARBA00000085"/>
    </source>
</evidence>
<evidence type="ECO:0000256" key="3">
    <source>
        <dbReference type="ARBA" id="ARBA00022553"/>
    </source>
</evidence>
<dbReference type="SMART" id="SM00387">
    <property type="entry name" value="HATPase_c"/>
    <property type="match status" value="1"/>
</dbReference>
<evidence type="ECO:0000313" key="12">
    <source>
        <dbReference type="Proteomes" id="UP000308705"/>
    </source>
</evidence>
<evidence type="ECO:0000256" key="5">
    <source>
        <dbReference type="ARBA" id="ARBA00022741"/>
    </source>
</evidence>
<dbReference type="Gene3D" id="1.20.5.1930">
    <property type="match status" value="1"/>
</dbReference>
<dbReference type="EC" id="2.7.13.3" evidence="2"/>
<keyword evidence="8" id="KW-0902">Two-component regulatory system</keyword>
<dbReference type="EMBL" id="SZQA01000040">
    <property type="protein sequence ID" value="TKK83883.1"/>
    <property type="molecule type" value="Genomic_DNA"/>
</dbReference>
<sequence length="624" mass="66711">MEETRPRWMRLPDRAARILAAGIAGAAIFLVVADLVIGERLPRPADGPLPVAPEDVMGVAFSVFGALLVQRRPKLVIGWLLTLGGLGAAASVASVNLAALLVQTGGHPLAAPLGVFSHGVWNLTTYALGVLLPMLYPTGALLSKTWCWPGGFAAVVLAAEWIAPDVGVLPPLITVALLLAFSSLVIRFRRAEGDERRQILWPLLAIACLSVPWIIGGSVWWITALTIPLIPAAITLAVLRYRLFGIDTLITRALVGAGMVTVFASAYVLAGTASSLFLAEVDRYFGLFVALGAGVFFHPMRRVLHRLADRALYGTRGDPVSLAADLRRRLQQSDPVHGLLATLETIREGLAVTGAALDLDGARTQWGELPVVARRVDLVWHGEPVGTLLIGPPGRRRFPAAHDERVIAGLTPYIADAAHTMRLTTALRRSRERILTAREEERRRLRRDLHDGLGQTLSAMAMRITMARMSLNGSPETADTLLADLRCGMDAVSGDIRELVYGLRPPALDDLGLAGAIKDLGPGELVVDGDLTGLPAAVEVAAYRIAQEALTNVRRHAAATRSTITLRRGSDLIVEVRDDGKGMPADARPGVGLSSMRERAAELGGVCEVHTSADGTTVIARLPL</sequence>
<dbReference type="GO" id="GO:0005524">
    <property type="term" value="F:ATP binding"/>
    <property type="evidence" value="ECO:0007669"/>
    <property type="project" value="UniProtKB-KW"/>
</dbReference>
<keyword evidence="7" id="KW-0067">ATP-binding</keyword>
<feature type="transmembrane region" description="Helical" evidence="9">
    <location>
        <begin position="15"/>
        <end position="37"/>
    </location>
</feature>
<dbReference type="OrthoDB" id="227596at2"/>
<feature type="transmembrane region" description="Helical" evidence="9">
    <location>
        <begin position="145"/>
        <end position="162"/>
    </location>
</feature>
<keyword evidence="4" id="KW-0808">Transferase</keyword>
<dbReference type="InterPro" id="IPR036890">
    <property type="entry name" value="HATPase_C_sf"/>
</dbReference>
<evidence type="ECO:0000256" key="2">
    <source>
        <dbReference type="ARBA" id="ARBA00012438"/>
    </source>
</evidence>
<keyword evidence="3" id="KW-0597">Phosphoprotein</keyword>
<evidence type="ECO:0000259" key="10">
    <source>
        <dbReference type="SMART" id="SM00387"/>
    </source>
</evidence>
<dbReference type="GO" id="GO:0046983">
    <property type="term" value="F:protein dimerization activity"/>
    <property type="evidence" value="ECO:0007669"/>
    <property type="project" value="InterPro"/>
</dbReference>
<keyword evidence="9" id="KW-1133">Transmembrane helix</keyword>
<comment type="catalytic activity">
    <reaction evidence="1">
        <text>ATP + protein L-histidine = ADP + protein N-phospho-L-histidine.</text>
        <dbReference type="EC" id="2.7.13.3"/>
    </reaction>
</comment>
<feature type="transmembrane region" description="Helical" evidence="9">
    <location>
        <begin position="284"/>
        <end position="300"/>
    </location>
</feature>
<dbReference type="CDD" id="cd16917">
    <property type="entry name" value="HATPase_UhpB-NarQ-NarX-like"/>
    <property type="match status" value="1"/>
</dbReference>
<dbReference type="Gene3D" id="3.30.565.10">
    <property type="entry name" value="Histidine kinase-like ATPase, C-terminal domain"/>
    <property type="match status" value="1"/>
</dbReference>
<keyword evidence="5" id="KW-0547">Nucleotide-binding</keyword>
<feature type="transmembrane region" description="Helical" evidence="9">
    <location>
        <begin position="119"/>
        <end position="138"/>
    </location>
</feature>
<dbReference type="GO" id="GO:0000155">
    <property type="term" value="F:phosphorelay sensor kinase activity"/>
    <property type="evidence" value="ECO:0007669"/>
    <property type="project" value="InterPro"/>
</dbReference>
<feature type="transmembrane region" description="Helical" evidence="9">
    <location>
        <begin position="76"/>
        <end position="99"/>
    </location>
</feature>
<keyword evidence="12" id="KW-1185">Reference proteome</keyword>
<evidence type="ECO:0000256" key="8">
    <source>
        <dbReference type="ARBA" id="ARBA00023012"/>
    </source>
</evidence>
<name>A0A4V5UYL2_9ACTN</name>
<evidence type="ECO:0000313" key="11">
    <source>
        <dbReference type="EMBL" id="TKK83883.1"/>
    </source>
</evidence>
<evidence type="ECO:0000256" key="9">
    <source>
        <dbReference type="SAM" id="Phobius"/>
    </source>
</evidence>
<dbReference type="SUPFAM" id="SSF55874">
    <property type="entry name" value="ATPase domain of HSP90 chaperone/DNA topoisomerase II/histidine kinase"/>
    <property type="match status" value="1"/>
</dbReference>
<protein>
    <recommendedName>
        <fullName evidence="2">histidine kinase</fullName>
        <ecNumber evidence="2">2.7.13.3</ecNumber>
    </recommendedName>
</protein>
<dbReference type="Pfam" id="PF07730">
    <property type="entry name" value="HisKA_3"/>
    <property type="match status" value="1"/>
</dbReference>
<dbReference type="Proteomes" id="UP000308705">
    <property type="component" value="Unassembled WGS sequence"/>
</dbReference>
<evidence type="ECO:0000256" key="7">
    <source>
        <dbReference type="ARBA" id="ARBA00022840"/>
    </source>
</evidence>
<feature type="transmembrane region" description="Helical" evidence="9">
    <location>
        <begin position="253"/>
        <end position="278"/>
    </location>
</feature>
<feature type="transmembrane region" description="Helical" evidence="9">
    <location>
        <begin position="49"/>
        <end position="69"/>
    </location>
</feature>
<evidence type="ECO:0000256" key="6">
    <source>
        <dbReference type="ARBA" id="ARBA00022777"/>
    </source>
</evidence>
<feature type="transmembrane region" description="Helical" evidence="9">
    <location>
        <begin position="198"/>
        <end position="215"/>
    </location>
</feature>
<dbReference type="RefSeq" id="WP_137250826.1">
    <property type="nucleotide sequence ID" value="NZ_SZQA01000040.1"/>
</dbReference>
<dbReference type="InterPro" id="IPR050482">
    <property type="entry name" value="Sensor_HK_TwoCompSys"/>
</dbReference>
<dbReference type="Pfam" id="PF02518">
    <property type="entry name" value="HATPase_c"/>
    <property type="match status" value="1"/>
</dbReference>
<evidence type="ECO:0000256" key="4">
    <source>
        <dbReference type="ARBA" id="ARBA00022679"/>
    </source>
</evidence>
<dbReference type="InterPro" id="IPR003594">
    <property type="entry name" value="HATPase_dom"/>
</dbReference>
<dbReference type="PANTHER" id="PTHR24421:SF10">
    <property type="entry name" value="NITRATE_NITRITE SENSOR PROTEIN NARQ"/>
    <property type="match status" value="1"/>
</dbReference>
<feature type="domain" description="Histidine kinase/HSP90-like ATPase" evidence="10">
    <location>
        <begin position="537"/>
        <end position="624"/>
    </location>
</feature>
<feature type="transmembrane region" description="Helical" evidence="9">
    <location>
        <begin position="168"/>
        <end position="186"/>
    </location>
</feature>
<dbReference type="GO" id="GO:0016020">
    <property type="term" value="C:membrane"/>
    <property type="evidence" value="ECO:0007669"/>
    <property type="project" value="InterPro"/>
</dbReference>
<keyword evidence="9" id="KW-0472">Membrane</keyword>
<proteinExistence type="predicted"/>
<keyword evidence="9" id="KW-0812">Transmembrane</keyword>
<comment type="caution">
    <text evidence="11">The sequence shown here is derived from an EMBL/GenBank/DDBJ whole genome shotgun (WGS) entry which is preliminary data.</text>
</comment>
<keyword evidence="6 11" id="KW-0418">Kinase</keyword>
<reference evidence="11 12" key="1">
    <citation type="submission" date="2019-04" db="EMBL/GenBank/DDBJ databases">
        <title>Herbidospora sp. NEAU-GS14.nov., a novel actinomycete isolated from soil.</title>
        <authorList>
            <person name="Han L."/>
        </authorList>
    </citation>
    <scope>NUCLEOTIDE SEQUENCE [LARGE SCALE GENOMIC DNA]</scope>
    <source>
        <strain evidence="11 12">NEAU-GS14</strain>
    </source>
</reference>
<gene>
    <name evidence="11" type="ORF">FDA94_32160</name>
</gene>
<accession>A0A4V5UYL2</accession>
<dbReference type="AlphaFoldDB" id="A0A4V5UYL2"/>